<dbReference type="Proteomes" id="UP000216991">
    <property type="component" value="Unassembled WGS sequence"/>
</dbReference>
<reference evidence="2 3" key="1">
    <citation type="submission" date="2017-07" db="EMBL/GenBank/DDBJ databases">
        <title>Sandarakinorhabdus cyanobacteriorum sp. nov., a novel bacterium isolated from cyanobacterial aggregates in a eutrophic lake.</title>
        <authorList>
            <person name="Cai H."/>
        </authorList>
    </citation>
    <scope>NUCLEOTIDE SEQUENCE [LARGE SCALE GENOMIC DNA]</scope>
    <source>
        <strain evidence="2 3">TH057</strain>
    </source>
</reference>
<comment type="caution">
    <text evidence="2">The sequence shown here is derived from an EMBL/GenBank/DDBJ whole genome shotgun (WGS) entry which is preliminary data.</text>
</comment>
<gene>
    <name evidence="2" type="ORF">CHU93_05995</name>
</gene>
<dbReference type="OrthoDB" id="8443793at2"/>
<keyword evidence="3" id="KW-1185">Reference proteome</keyword>
<dbReference type="EMBL" id="NOXT01000097">
    <property type="protein sequence ID" value="OYQ30889.1"/>
    <property type="molecule type" value="Genomic_DNA"/>
</dbReference>
<dbReference type="InterPro" id="IPR003772">
    <property type="entry name" value="YceD"/>
</dbReference>
<dbReference type="RefSeq" id="WP_094473212.1">
    <property type="nucleotide sequence ID" value="NZ_NOXT01000097.1"/>
</dbReference>
<accession>A0A255YNX2</accession>
<dbReference type="AlphaFoldDB" id="A0A255YNX2"/>
<dbReference type="Pfam" id="PF02620">
    <property type="entry name" value="YceD"/>
    <property type="match status" value="1"/>
</dbReference>
<evidence type="ECO:0008006" key="4">
    <source>
        <dbReference type="Google" id="ProtNLM"/>
    </source>
</evidence>
<name>A0A255YNX2_9SPHN</name>
<evidence type="ECO:0000313" key="3">
    <source>
        <dbReference type="Proteomes" id="UP000216991"/>
    </source>
</evidence>
<proteinExistence type="predicted"/>
<organism evidence="2 3">
    <name type="scientific">Sandarakinorhabdus cyanobacteriorum</name>
    <dbReference type="NCBI Taxonomy" id="1981098"/>
    <lineage>
        <taxon>Bacteria</taxon>
        <taxon>Pseudomonadati</taxon>
        <taxon>Pseudomonadota</taxon>
        <taxon>Alphaproteobacteria</taxon>
        <taxon>Sphingomonadales</taxon>
        <taxon>Sphingosinicellaceae</taxon>
        <taxon>Sandarakinorhabdus</taxon>
    </lineage>
</organism>
<sequence>MTAPVPEFSHPLRAHEIGGTVRRVAISANDGERAALAARFDLLALTSLSASFEVKREAAGIRVTGTVTATGDQACVASGEPVPFRLKEAVALLLSDAPDGGEIELAADDLDVEPLAGDIVDLGEIAAQALALGLDPYPRRPGGVPGLLSEEEAAEARSPFAVLKGK</sequence>
<feature type="region of interest" description="Disordered" evidence="1">
    <location>
        <begin position="141"/>
        <end position="166"/>
    </location>
</feature>
<evidence type="ECO:0000256" key="1">
    <source>
        <dbReference type="SAM" id="MobiDB-lite"/>
    </source>
</evidence>
<protein>
    <recommendedName>
        <fullName evidence="4">DUF177 domain-containing protein</fullName>
    </recommendedName>
</protein>
<evidence type="ECO:0000313" key="2">
    <source>
        <dbReference type="EMBL" id="OYQ30889.1"/>
    </source>
</evidence>